<evidence type="ECO:0000313" key="1">
    <source>
        <dbReference type="EMBL" id="AFS79348.1"/>
    </source>
</evidence>
<dbReference type="SUPFAM" id="SSF48576">
    <property type="entry name" value="Terpenoid synthases"/>
    <property type="match status" value="1"/>
</dbReference>
<dbReference type="Proteomes" id="UP000006094">
    <property type="component" value="Chromosome"/>
</dbReference>
<evidence type="ECO:0000313" key="2">
    <source>
        <dbReference type="Proteomes" id="UP000006094"/>
    </source>
</evidence>
<organism evidence="1 2">
    <name type="scientific">Gottschalkia acidurici (strain ATCC 7906 / DSM 604 / BCRC 14475 / CIP 104303 / KCTC 5404 / NCIMB 10678 / 9a)</name>
    <name type="common">Clostridium acidurici</name>
    <dbReference type="NCBI Taxonomy" id="1128398"/>
    <lineage>
        <taxon>Bacteria</taxon>
        <taxon>Bacillati</taxon>
        <taxon>Bacillota</taxon>
        <taxon>Tissierellia</taxon>
        <taxon>Tissierellales</taxon>
        <taxon>Gottschalkiaceae</taxon>
        <taxon>Gottschalkia</taxon>
    </lineage>
</organism>
<keyword evidence="2" id="KW-1185">Reference proteome</keyword>
<accession>K0AZX6</accession>
<proteinExistence type="predicted"/>
<dbReference type="InterPro" id="IPR008949">
    <property type="entry name" value="Isoprenoid_synthase_dom_sf"/>
</dbReference>
<dbReference type="eggNOG" id="ENOG502Z7I7">
    <property type="taxonomic scope" value="Bacteria"/>
</dbReference>
<dbReference type="KEGG" id="cad:Curi_c23470"/>
<protein>
    <submittedName>
        <fullName evidence="1">Uncharacterized protein</fullName>
    </submittedName>
</protein>
<dbReference type="EMBL" id="CP003326">
    <property type="protein sequence ID" value="AFS79348.1"/>
    <property type="molecule type" value="Genomic_DNA"/>
</dbReference>
<dbReference type="OrthoDB" id="146245at2"/>
<gene>
    <name evidence="1" type="ordered locus">Curi_c23470</name>
</gene>
<dbReference type="HOGENOM" id="CLU_052791_0_0_9"/>
<dbReference type="CDD" id="cd00385">
    <property type="entry name" value="Isoprenoid_Biosyn_C1"/>
    <property type="match status" value="1"/>
</dbReference>
<dbReference type="STRING" id="1128398.Curi_c23470"/>
<dbReference type="RefSeq" id="WP_014968482.1">
    <property type="nucleotide sequence ID" value="NC_018664.1"/>
</dbReference>
<dbReference type="AlphaFoldDB" id="K0AZX6"/>
<dbReference type="PATRIC" id="fig|1128398.3.peg.2430"/>
<name>K0AZX6_GOTA9</name>
<sequence length="416" mass="49865">MDSKERLLEDLKTKYKKTWIETKDDFPDFLEKISFLKKITNEINLEKFRKKLSKFIVKIREKEKLDNKSRDKILLIIKELENSIIGYGEDYIDFFIKQGYIEVTEEFIDKVKIFDSNMDIHDTFQAIRNVWIMNSIQILYDMKVELTQSVFAYSMLYPYSDNYLDDKNISLDDKIKFNTKFRKWLLGDNEITSNLHEKHIYDLVKKIESEFSREEYKQVFRSLLDIHKSQEKSLIQHGQYYLSIEDIIDITFEKGGTSVIADGYLVRGKLTYEEEEFMFIYGIVLQLIDDLQDVKEDLSNENVTIFTNEYRSCYLDKLTNKLFRFIKQFLCETNMFSSNNSEKLKKVIYESCIIMMLEAIAKNKEMFSKKYIKDIKKYSIFRFSYYKKLKNKFESSFSSNDISEVLNALKKDQWNT</sequence>
<reference evidence="1 2" key="1">
    <citation type="journal article" date="2012" name="PLoS ONE">
        <title>The purine-utilizing bacterium Clostridium acidurici 9a: a genome-guided metabolic reconsideration.</title>
        <authorList>
            <person name="Hartwich K."/>
            <person name="Poehlein A."/>
            <person name="Daniel R."/>
        </authorList>
    </citation>
    <scope>NUCLEOTIDE SEQUENCE [LARGE SCALE GENOMIC DNA]</scope>
    <source>
        <strain evidence="2">ATCC 7906 / DSM 604 / BCRC 14475 / CIP 104303 / KCTC 5404 / NCIMB 10678 / 9a</strain>
    </source>
</reference>